<dbReference type="Proteomes" id="UP000608513">
    <property type="component" value="Unassembled WGS sequence"/>
</dbReference>
<comment type="caution">
    <text evidence="1">The sequence shown here is derived from an EMBL/GenBank/DDBJ whole genome shotgun (WGS) entry which is preliminary data.</text>
</comment>
<organism evidence="1 2">
    <name type="scientific">Ramlibacter cellulosilyticus</name>
    <dbReference type="NCBI Taxonomy" id="2764187"/>
    <lineage>
        <taxon>Bacteria</taxon>
        <taxon>Pseudomonadati</taxon>
        <taxon>Pseudomonadota</taxon>
        <taxon>Betaproteobacteria</taxon>
        <taxon>Burkholderiales</taxon>
        <taxon>Comamonadaceae</taxon>
        <taxon>Ramlibacter</taxon>
    </lineage>
</organism>
<sequence>MHRFENAALEFHDSEVREVQKAGADLLLTFSAAYVHRSNGRPGVDAGAGYLAELLITFRDAEWSGDLGSCQGKLSDGELCVGSERLSLVPLPYVASGSVSAELQFANGVALSIRASSVTCLPTGGERFVESYAC</sequence>
<evidence type="ECO:0000313" key="1">
    <source>
        <dbReference type="EMBL" id="MBC5786388.1"/>
    </source>
</evidence>
<accession>A0A923SEK7</accession>
<proteinExistence type="predicted"/>
<reference evidence="1" key="1">
    <citation type="submission" date="2020-08" db="EMBL/GenBank/DDBJ databases">
        <title>Ramlibacter sp. USB13 16S ribosomal RNA gene genome sequencing and assembly.</title>
        <authorList>
            <person name="Kang M."/>
        </authorList>
    </citation>
    <scope>NUCLEOTIDE SEQUENCE</scope>
    <source>
        <strain evidence="1">USB13</strain>
    </source>
</reference>
<dbReference type="EMBL" id="JACORT010000019">
    <property type="protein sequence ID" value="MBC5786388.1"/>
    <property type="molecule type" value="Genomic_DNA"/>
</dbReference>
<evidence type="ECO:0000313" key="2">
    <source>
        <dbReference type="Proteomes" id="UP000608513"/>
    </source>
</evidence>
<keyword evidence="2" id="KW-1185">Reference proteome</keyword>
<dbReference type="RefSeq" id="WP_187079135.1">
    <property type="nucleotide sequence ID" value="NZ_JACORT010000019.1"/>
</dbReference>
<dbReference type="AlphaFoldDB" id="A0A923SEK7"/>
<protein>
    <submittedName>
        <fullName evidence="1">Uncharacterized protein</fullName>
    </submittedName>
</protein>
<gene>
    <name evidence="1" type="ORF">H8N03_25850</name>
</gene>
<name>A0A923SEK7_9BURK</name>